<dbReference type="STRING" id="4155.A0A022RFA1"/>
<dbReference type="SUPFAM" id="SSF81383">
    <property type="entry name" value="F-box domain"/>
    <property type="match status" value="1"/>
</dbReference>
<dbReference type="PhylomeDB" id="A0A022RFA1"/>
<keyword evidence="2" id="KW-1185">Reference proteome</keyword>
<dbReference type="AlphaFoldDB" id="A0A022RFA1"/>
<dbReference type="eggNOG" id="ENOG502QV89">
    <property type="taxonomic scope" value="Eukaryota"/>
</dbReference>
<proteinExistence type="predicted"/>
<dbReference type="PANTHER" id="PTHR47149">
    <property type="entry name" value="F-BOX PROTEIN RMF"/>
    <property type="match status" value="1"/>
</dbReference>
<evidence type="ECO:0000313" key="2">
    <source>
        <dbReference type="Proteomes" id="UP000030748"/>
    </source>
</evidence>
<evidence type="ECO:0000313" key="1">
    <source>
        <dbReference type="EMBL" id="EYU38891.1"/>
    </source>
</evidence>
<dbReference type="EMBL" id="KI630473">
    <property type="protein sequence ID" value="EYU38891.1"/>
    <property type="molecule type" value="Genomic_DNA"/>
</dbReference>
<name>A0A022RFA1_ERYGU</name>
<sequence>MGKRLRKARSMCCCVSPRSSFLTSHSIFSWYEEDTWIQIAKFLDGRSLVMLALTCKWFSRIMMEDCVWKYACLRDLDIPDPGKVSFKWIKLYTSAFDGSHSYMFRQQERHIDWARIGAFQFDSNAGLLSDSLMAPLRIPKQETVEKMLQQNCCCALNNIKPGIWIADLQLVRCAVCDLCSCDGTMQTLDARHIELFLSDGYLNGSWDYDTLGTRDISKSADVASGGIFDIKHLNDHSASDILDLKSWVGKRNDWQPKTLTTLHAVAVNTNLQDNEGLKITYEAMKAGKDGQVVSIRISHQLL</sequence>
<accession>A0A022RFA1</accession>
<gene>
    <name evidence="1" type="ORF">MIMGU_mgv1a017840mg</name>
</gene>
<reference evidence="1 2" key="1">
    <citation type="journal article" date="2013" name="Proc. Natl. Acad. Sci. U.S.A.">
        <title>Fine-scale variation in meiotic recombination in Mimulus inferred from population shotgun sequencing.</title>
        <authorList>
            <person name="Hellsten U."/>
            <person name="Wright K.M."/>
            <person name="Jenkins J."/>
            <person name="Shu S."/>
            <person name="Yuan Y."/>
            <person name="Wessler S.R."/>
            <person name="Schmutz J."/>
            <person name="Willis J.H."/>
            <person name="Rokhsar D.S."/>
        </authorList>
    </citation>
    <scope>NUCLEOTIDE SEQUENCE [LARGE SCALE GENOMIC DNA]</scope>
    <source>
        <strain evidence="2">cv. DUN x IM62</strain>
    </source>
</reference>
<protein>
    <recommendedName>
        <fullName evidence="3">F-box domain-containing protein</fullName>
    </recommendedName>
</protein>
<organism evidence="1 2">
    <name type="scientific">Erythranthe guttata</name>
    <name type="common">Yellow monkey flower</name>
    <name type="synonym">Mimulus guttatus</name>
    <dbReference type="NCBI Taxonomy" id="4155"/>
    <lineage>
        <taxon>Eukaryota</taxon>
        <taxon>Viridiplantae</taxon>
        <taxon>Streptophyta</taxon>
        <taxon>Embryophyta</taxon>
        <taxon>Tracheophyta</taxon>
        <taxon>Spermatophyta</taxon>
        <taxon>Magnoliopsida</taxon>
        <taxon>eudicotyledons</taxon>
        <taxon>Gunneridae</taxon>
        <taxon>Pentapetalae</taxon>
        <taxon>asterids</taxon>
        <taxon>lamiids</taxon>
        <taxon>Lamiales</taxon>
        <taxon>Phrymaceae</taxon>
        <taxon>Erythranthe</taxon>
    </lineage>
</organism>
<dbReference type="GO" id="GO:0005634">
    <property type="term" value="C:nucleus"/>
    <property type="evidence" value="ECO:0000318"/>
    <property type="project" value="GO_Central"/>
</dbReference>
<dbReference type="InterPro" id="IPR036047">
    <property type="entry name" value="F-box-like_dom_sf"/>
</dbReference>
<dbReference type="Proteomes" id="UP000030748">
    <property type="component" value="Unassembled WGS sequence"/>
</dbReference>
<evidence type="ECO:0008006" key="3">
    <source>
        <dbReference type="Google" id="ProtNLM"/>
    </source>
</evidence>
<dbReference type="Gene3D" id="1.20.1280.50">
    <property type="match status" value="1"/>
</dbReference>
<dbReference type="GO" id="GO:0061458">
    <property type="term" value="P:reproductive system development"/>
    <property type="evidence" value="ECO:0000318"/>
    <property type="project" value="GO_Central"/>
</dbReference>
<dbReference type="PANTHER" id="PTHR47149:SF1">
    <property type="entry name" value="F-BOX PROTEIN RMF"/>
    <property type="match status" value="1"/>
</dbReference>